<feature type="coiled-coil region" evidence="1">
    <location>
        <begin position="19"/>
        <end position="62"/>
    </location>
</feature>
<reference evidence="2 3" key="1">
    <citation type="submission" date="2012-12" db="EMBL/GenBank/DDBJ databases">
        <title>Novel taxa of Listeriaceae from agricultural environments in the United States.</title>
        <authorList>
            <person name="den Bakker H.C."/>
            <person name="Allred A."/>
            <person name="Warchocki S."/>
            <person name="Wright E.M."/>
            <person name="Burrell A."/>
            <person name="Nightingale K.K."/>
            <person name="Kephart D."/>
            <person name="Wiedmann M."/>
        </authorList>
    </citation>
    <scope>NUCLEOTIDE SEQUENCE [LARGE SCALE GENOMIC DNA]</scope>
    <source>
        <strain evidence="2 3">FSL F6-1183</strain>
    </source>
</reference>
<comment type="caution">
    <text evidence="2">The sequence shown here is derived from an EMBL/GenBank/DDBJ whole genome shotgun (WGS) entry which is preliminary data.</text>
</comment>
<accession>A0A829R7I5</accession>
<proteinExistence type="predicted"/>
<evidence type="ECO:0000313" key="3">
    <source>
        <dbReference type="Proteomes" id="UP000019251"/>
    </source>
</evidence>
<dbReference type="RefSeq" id="WP_036105928.1">
    <property type="nucleotide sequence ID" value="NZ_AODG01000010.1"/>
</dbReference>
<evidence type="ECO:0000256" key="1">
    <source>
        <dbReference type="SAM" id="Coils"/>
    </source>
</evidence>
<dbReference type="Proteomes" id="UP000019251">
    <property type="component" value="Unassembled WGS sequence"/>
</dbReference>
<keyword evidence="1" id="KW-0175">Coiled coil</keyword>
<gene>
    <name evidence="2" type="ORF">LMUR_07924</name>
</gene>
<dbReference type="EMBL" id="AODG01000010">
    <property type="protein sequence ID" value="EUJ27973.1"/>
    <property type="molecule type" value="Genomic_DNA"/>
</dbReference>
<organism evidence="2 3">
    <name type="scientific">Listeria grayi FSL F6-1183</name>
    <dbReference type="NCBI Taxonomy" id="1265827"/>
    <lineage>
        <taxon>Bacteria</taxon>
        <taxon>Bacillati</taxon>
        <taxon>Bacillota</taxon>
        <taxon>Bacilli</taxon>
        <taxon>Bacillales</taxon>
        <taxon>Listeriaceae</taxon>
        <taxon>Listeria</taxon>
    </lineage>
</organism>
<sequence length="80" mass="9838">MDKNNMTEGDFQKLLHIALANLRIQLTIVENEIQRTNQELRTLEQQEQLEKLEEQYLKLEKDWQHYTEFVKEGYYYEDND</sequence>
<name>A0A829R7I5_LISGR</name>
<protein>
    <submittedName>
        <fullName evidence="2">Uncharacterized protein</fullName>
    </submittedName>
</protein>
<dbReference type="AlphaFoldDB" id="A0A829R7I5"/>
<evidence type="ECO:0000313" key="2">
    <source>
        <dbReference type="EMBL" id="EUJ27973.1"/>
    </source>
</evidence>